<feature type="non-terminal residue" evidence="2">
    <location>
        <position position="153"/>
    </location>
</feature>
<dbReference type="AlphaFoldDB" id="A0A0J7JUC2"/>
<name>A0A0J7JUC2_LASNI</name>
<organism evidence="2 3">
    <name type="scientific">Lasius niger</name>
    <name type="common">Black garden ant</name>
    <dbReference type="NCBI Taxonomy" id="67767"/>
    <lineage>
        <taxon>Eukaryota</taxon>
        <taxon>Metazoa</taxon>
        <taxon>Ecdysozoa</taxon>
        <taxon>Arthropoda</taxon>
        <taxon>Hexapoda</taxon>
        <taxon>Insecta</taxon>
        <taxon>Pterygota</taxon>
        <taxon>Neoptera</taxon>
        <taxon>Endopterygota</taxon>
        <taxon>Hymenoptera</taxon>
        <taxon>Apocrita</taxon>
        <taxon>Aculeata</taxon>
        <taxon>Formicoidea</taxon>
        <taxon>Formicidae</taxon>
        <taxon>Formicinae</taxon>
        <taxon>Lasius</taxon>
        <taxon>Lasius</taxon>
    </lineage>
</organism>
<accession>A0A0J7JUC2</accession>
<feature type="region of interest" description="Disordered" evidence="1">
    <location>
        <begin position="104"/>
        <end position="153"/>
    </location>
</feature>
<reference evidence="2 3" key="1">
    <citation type="submission" date="2015-04" db="EMBL/GenBank/DDBJ databases">
        <title>Lasius niger genome sequencing.</title>
        <authorList>
            <person name="Konorov E.A."/>
            <person name="Nikitin M.A."/>
            <person name="Kirill M.V."/>
            <person name="Chang P."/>
        </authorList>
    </citation>
    <scope>NUCLEOTIDE SEQUENCE [LARGE SCALE GENOMIC DNA]</scope>
    <source>
        <tissue evidence="2">Whole</tissue>
    </source>
</reference>
<keyword evidence="3" id="KW-1185">Reference proteome</keyword>
<evidence type="ECO:0000256" key="1">
    <source>
        <dbReference type="SAM" id="MobiDB-lite"/>
    </source>
</evidence>
<sequence>MKKQSIPRKLIQRRKKKNFTCRPWHRCYIETWTWHVRISGRCDRLPKYDCGGEVAVCRVDREYACTEYDDYFNDVCDERLESKIPCNVTLPLFSVNKAQKSRAITRVRFNSQPIRPNAKPDRPNTKPGRPHAKSDRPIAQPDRPIAQPDRPNT</sequence>
<dbReference type="PaxDb" id="67767-A0A0J7JUC2"/>
<proteinExistence type="predicted"/>
<keyword evidence="2" id="KW-0808">Transferase</keyword>
<evidence type="ECO:0000313" key="3">
    <source>
        <dbReference type="Proteomes" id="UP000036403"/>
    </source>
</evidence>
<gene>
    <name evidence="2" type="ORF">RF55_26232</name>
</gene>
<dbReference type="OrthoDB" id="4481939at2759"/>
<protein>
    <submittedName>
        <fullName evidence="2">Glycosyl transferase</fullName>
    </submittedName>
</protein>
<evidence type="ECO:0000313" key="2">
    <source>
        <dbReference type="EMBL" id="KMQ81466.1"/>
    </source>
</evidence>
<comment type="caution">
    <text evidence="2">The sequence shown here is derived from an EMBL/GenBank/DDBJ whole genome shotgun (WGS) entry which is preliminary data.</text>
</comment>
<dbReference type="EMBL" id="LBMM01035236">
    <property type="protein sequence ID" value="KMQ81466.1"/>
    <property type="molecule type" value="Genomic_DNA"/>
</dbReference>
<dbReference type="GO" id="GO:0016740">
    <property type="term" value="F:transferase activity"/>
    <property type="evidence" value="ECO:0007669"/>
    <property type="project" value="UniProtKB-KW"/>
</dbReference>
<dbReference type="Proteomes" id="UP000036403">
    <property type="component" value="Unassembled WGS sequence"/>
</dbReference>